<feature type="domain" description="Polymerase/histidinol phosphatase N-terminal" evidence="2">
    <location>
        <begin position="55"/>
        <end position="132"/>
    </location>
</feature>
<evidence type="ECO:0000313" key="4">
    <source>
        <dbReference type="Proteomes" id="UP000195772"/>
    </source>
</evidence>
<evidence type="ECO:0000256" key="1">
    <source>
        <dbReference type="SAM" id="SignalP"/>
    </source>
</evidence>
<dbReference type="RefSeq" id="WP_046518099.1">
    <property type="nucleotide sequence ID" value="NZ_BAAFKZ010000009.1"/>
</dbReference>
<keyword evidence="1" id="KW-0732">Signal</keyword>
<evidence type="ECO:0000313" key="3">
    <source>
        <dbReference type="EMBL" id="OUN03925.1"/>
    </source>
</evidence>
<dbReference type="EMBL" id="NFHB01000003">
    <property type="protein sequence ID" value="OUN03925.1"/>
    <property type="molecule type" value="Genomic_DNA"/>
</dbReference>
<comment type="caution">
    <text evidence="3">The sequence shown here is derived from an EMBL/GenBank/DDBJ whole genome shotgun (WGS) entry which is preliminary data.</text>
</comment>
<dbReference type="InterPro" id="IPR004013">
    <property type="entry name" value="PHP_dom"/>
</dbReference>
<dbReference type="GO" id="GO:0004534">
    <property type="term" value="F:5'-3' RNA exonuclease activity"/>
    <property type="evidence" value="ECO:0007669"/>
    <property type="project" value="TreeGrafter"/>
</dbReference>
<dbReference type="AlphaFoldDB" id="A0A1Y3QXV9"/>
<sequence length="360" mass="40706">MRKNLTLAFFALFCALTAAAQLHNDDVHVHEAVSRQNYRQYLRIPDIGGYITLKCDFHVHSDISDGQVWPVGRVNEAWNDGLDAIAMTDHIEVHKNADIIRCGLNKPYELAKARGDMIGMIVIPGAEITRKKPLGHICTLFIQDADKLDVEDEMQAVEEACRQGAFLLWNHPGYPDRKSDIYPVHERLIAQGKLRGVEVFNKTESYPRAFDYAVQYGLVPFANSDIHYMSGSIYPVRGSRPMTLVFATARTAGAIHEALLAGRALACFDGNLMGRGEYIGQMIDAALEIREIRQVSKTKRTFEIANKSDLRFAVRPASYDYPMPVYAGQVLRIDIRQGEQVEFTNCILGKGRYYTRIFWE</sequence>
<dbReference type="Pfam" id="PF02811">
    <property type="entry name" value="PHP"/>
    <property type="match status" value="1"/>
</dbReference>
<dbReference type="Gene3D" id="3.20.20.140">
    <property type="entry name" value="Metal-dependent hydrolases"/>
    <property type="match status" value="1"/>
</dbReference>
<name>A0A1Y3QXV9_9BACT</name>
<dbReference type="PANTHER" id="PTHR42924">
    <property type="entry name" value="EXONUCLEASE"/>
    <property type="match status" value="1"/>
</dbReference>
<proteinExistence type="predicted"/>
<protein>
    <recommendedName>
        <fullName evidence="2">Polymerase/histidinol phosphatase N-terminal domain-containing protein</fullName>
    </recommendedName>
</protein>
<dbReference type="OrthoDB" id="9804333at2"/>
<dbReference type="Proteomes" id="UP000195772">
    <property type="component" value="Unassembled WGS sequence"/>
</dbReference>
<accession>A0A1Y3QXV9</accession>
<dbReference type="SMART" id="SM00481">
    <property type="entry name" value="POLIIIAc"/>
    <property type="match status" value="1"/>
</dbReference>
<dbReference type="InterPro" id="IPR003141">
    <property type="entry name" value="Pol/His_phosphatase_N"/>
</dbReference>
<feature type="chain" id="PRO_5010988002" description="Polymerase/histidinol phosphatase N-terminal domain-containing protein" evidence="1">
    <location>
        <begin position="21"/>
        <end position="360"/>
    </location>
</feature>
<dbReference type="SUPFAM" id="SSF89550">
    <property type="entry name" value="PHP domain-like"/>
    <property type="match status" value="1"/>
</dbReference>
<gene>
    <name evidence="3" type="ORF">B5G41_05545</name>
</gene>
<dbReference type="PANTHER" id="PTHR42924:SF3">
    <property type="entry name" value="POLYMERASE_HISTIDINOL PHOSPHATASE N-TERMINAL DOMAIN-CONTAINING PROTEIN"/>
    <property type="match status" value="1"/>
</dbReference>
<dbReference type="GO" id="GO:0035312">
    <property type="term" value="F:5'-3' DNA exonuclease activity"/>
    <property type="evidence" value="ECO:0007669"/>
    <property type="project" value="TreeGrafter"/>
</dbReference>
<evidence type="ECO:0000259" key="2">
    <source>
        <dbReference type="SMART" id="SM00481"/>
    </source>
</evidence>
<dbReference type="InterPro" id="IPR052018">
    <property type="entry name" value="PHP_domain"/>
</dbReference>
<dbReference type="eggNOG" id="COG0613">
    <property type="taxonomic scope" value="Bacteria"/>
</dbReference>
<organism evidence="3 4">
    <name type="scientific">Alistipes onderdonkii</name>
    <dbReference type="NCBI Taxonomy" id="328813"/>
    <lineage>
        <taxon>Bacteria</taxon>
        <taxon>Pseudomonadati</taxon>
        <taxon>Bacteroidota</taxon>
        <taxon>Bacteroidia</taxon>
        <taxon>Bacteroidales</taxon>
        <taxon>Rikenellaceae</taxon>
        <taxon>Alistipes</taxon>
    </lineage>
</organism>
<dbReference type="InterPro" id="IPR016195">
    <property type="entry name" value="Pol/histidinol_Pase-like"/>
</dbReference>
<feature type="signal peptide" evidence="1">
    <location>
        <begin position="1"/>
        <end position="20"/>
    </location>
</feature>
<reference evidence="4" key="1">
    <citation type="submission" date="2017-04" db="EMBL/GenBank/DDBJ databases">
        <title>Function of individual gut microbiota members based on whole genome sequencing of pure cultures obtained from chicken caecum.</title>
        <authorList>
            <person name="Medvecky M."/>
            <person name="Cejkova D."/>
            <person name="Polansky O."/>
            <person name="Karasova D."/>
            <person name="Kubasova T."/>
            <person name="Cizek A."/>
            <person name="Rychlik I."/>
        </authorList>
    </citation>
    <scope>NUCLEOTIDE SEQUENCE [LARGE SCALE GENOMIC DNA]</scope>
    <source>
        <strain evidence="4">An90</strain>
    </source>
</reference>